<evidence type="ECO:0000256" key="1">
    <source>
        <dbReference type="SAM" id="MobiDB-lite"/>
    </source>
</evidence>
<gene>
    <name evidence="3" type="ORF">EDS130_LOCUS20862</name>
    <name evidence="2" type="ORF">XAT740_LOCUS4282</name>
</gene>
<proteinExistence type="predicted"/>
<evidence type="ECO:0000313" key="4">
    <source>
        <dbReference type="Proteomes" id="UP000663828"/>
    </source>
</evidence>
<dbReference type="Proteomes" id="UP000663852">
    <property type="component" value="Unassembled WGS sequence"/>
</dbReference>
<feature type="region of interest" description="Disordered" evidence="1">
    <location>
        <begin position="132"/>
        <end position="189"/>
    </location>
</feature>
<keyword evidence="4" id="KW-1185">Reference proteome</keyword>
<feature type="compositionally biased region" description="Polar residues" evidence="1">
    <location>
        <begin position="132"/>
        <end position="142"/>
    </location>
</feature>
<dbReference type="AlphaFoldDB" id="A0A813UKY1"/>
<protein>
    <submittedName>
        <fullName evidence="2">Uncharacterized protein</fullName>
    </submittedName>
</protein>
<organism evidence="2 4">
    <name type="scientific">Adineta ricciae</name>
    <name type="common">Rotifer</name>
    <dbReference type="NCBI Taxonomy" id="249248"/>
    <lineage>
        <taxon>Eukaryota</taxon>
        <taxon>Metazoa</taxon>
        <taxon>Spiralia</taxon>
        <taxon>Gnathifera</taxon>
        <taxon>Rotifera</taxon>
        <taxon>Eurotatoria</taxon>
        <taxon>Bdelloidea</taxon>
        <taxon>Adinetida</taxon>
        <taxon>Adinetidae</taxon>
        <taxon>Adineta</taxon>
    </lineage>
</organism>
<evidence type="ECO:0000313" key="2">
    <source>
        <dbReference type="EMBL" id="CAF0827436.1"/>
    </source>
</evidence>
<feature type="region of interest" description="Disordered" evidence="1">
    <location>
        <begin position="14"/>
        <end position="50"/>
    </location>
</feature>
<feature type="compositionally biased region" description="Acidic residues" evidence="1">
    <location>
        <begin position="156"/>
        <end position="179"/>
    </location>
</feature>
<dbReference type="OrthoDB" id="10048937at2759"/>
<dbReference type="Proteomes" id="UP000663828">
    <property type="component" value="Unassembled WGS sequence"/>
</dbReference>
<reference evidence="2" key="1">
    <citation type="submission" date="2021-02" db="EMBL/GenBank/DDBJ databases">
        <authorList>
            <person name="Nowell W R."/>
        </authorList>
    </citation>
    <scope>NUCLEOTIDE SEQUENCE</scope>
</reference>
<name>A0A813UKY1_ADIRI</name>
<feature type="compositionally biased region" description="Basic and acidic residues" evidence="1">
    <location>
        <begin position="146"/>
        <end position="155"/>
    </location>
</feature>
<sequence>MFGWLRDALASAPTSFNNRQLPTPSVFRQSSRTRERISSSEDDDNNQSVDHSFYHNPYHSSGQMNYAEIPHQQYTNEHTYPTYLARQQTFDQSNRTLDDQIQAKLISLQQRPQQVQCYAHRQNNYAYRNRTISTSTPHSVLVSNGKEQRLSSNDEERSDEDDDEDDEIDKDEIVDEDDERSSVTEPYHGIPGYYSGQYSHIDEQFDFASVVLCPNNQNYIHDENNEYNTHHYSLSSQTPISSRKIIEKNLLFNHETNHSNVSQSSSKVKWIGAVRTVTQLNQFQRYYSTTTISDAEDISSDNERLEWDESDFDRHLPESDAMSAYDINEMAEILRHHFLEFDMTSQAGTVSHLSRQSTITDANINPTNQIPILNRRTRHMFCRSQSECLPMNLSRKSFNPRSKHLSLLDVHSPSNLKLFNERVITKAKHRRSFCSIPHLMEIEYEPQVFHTSTTLYFMRLSKLAKIRLYFETFQDKICSFICQQFHSMQISIPTKDIIDTYDIIDE</sequence>
<accession>A0A813UKY1</accession>
<dbReference type="EMBL" id="CAJNOR010000174">
    <property type="protein sequence ID" value="CAF0827436.1"/>
    <property type="molecule type" value="Genomic_DNA"/>
</dbReference>
<dbReference type="EMBL" id="CAJNOJ010000103">
    <property type="protein sequence ID" value="CAF1117355.1"/>
    <property type="molecule type" value="Genomic_DNA"/>
</dbReference>
<evidence type="ECO:0000313" key="3">
    <source>
        <dbReference type="EMBL" id="CAF1117355.1"/>
    </source>
</evidence>
<comment type="caution">
    <text evidence="2">The sequence shown here is derived from an EMBL/GenBank/DDBJ whole genome shotgun (WGS) entry which is preliminary data.</text>
</comment>
<feature type="compositionally biased region" description="Polar residues" evidence="1">
    <location>
        <begin position="14"/>
        <end position="27"/>
    </location>
</feature>